<dbReference type="AlphaFoldDB" id="X1K8V1"/>
<feature type="transmembrane region" description="Helical" evidence="1">
    <location>
        <begin position="46"/>
        <end position="74"/>
    </location>
</feature>
<proteinExistence type="predicted"/>
<name>X1K8V1_9ZZZZ</name>
<keyword evidence="1" id="KW-0472">Membrane</keyword>
<evidence type="ECO:0000256" key="1">
    <source>
        <dbReference type="SAM" id="Phobius"/>
    </source>
</evidence>
<protein>
    <submittedName>
        <fullName evidence="2">Uncharacterized protein</fullName>
    </submittedName>
</protein>
<accession>X1K8V1</accession>
<evidence type="ECO:0000313" key="2">
    <source>
        <dbReference type="EMBL" id="GAH86684.1"/>
    </source>
</evidence>
<sequence>MKGRLVGGIILLIGGVIIGVYGYDMLRFISVKIRLGVLFGVSSAKSYIMLGQISLIAGIVVVILGFILTVSAIVKPKKKR</sequence>
<keyword evidence="1" id="KW-1133">Transmembrane helix</keyword>
<reference evidence="2" key="1">
    <citation type="journal article" date="2014" name="Front. Microbiol.">
        <title>High frequency of phylogenetically diverse reductive dehalogenase-homologous genes in deep subseafloor sedimentary metagenomes.</title>
        <authorList>
            <person name="Kawai M."/>
            <person name="Futagami T."/>
            <person name="Toyoda A."/>
            <person name="Takaki Y."/>
            <person name="Nishi S."/>
            <person name="Hori S."/>
            <person name="Arai W."/>
            <person name="Tsubouchi T."/>
            <person name="Morono Y."/>
            <person name="Uchiyama I."/>
            <person name="Ito T."/>
            <person name="Fujiyama A."/>
            <person name="Inagaki F."/>
            <person name="Takami H."/>
        </authorList>
    </citation>
    <scope>NUCLEOTIDE SEQUENCE</scope>
    <source>
        <strain evidence="2">Expedition CK06-06</strain>
    </source>
</reference>
<dbReference type="EMBL" id="BARU01042601">
    <property type="protein sequence ID" value="GAH86684.1"/>
    <property type="molecule type" value="Genomic_DNA"/>
</dbReference>
<keyword evidence="1" id="KW-0812">Transmembrane</keyword>
<comment type="caution">
    <text evidence="2">The sequence shown here is derived from an EMBL/GenBank/DDBJ whole genome shotgun (WGS) entry which is preliminary data.</text>
</comment>
<gene>
    <name evidence="2" type="ORF">S03H2_65427</name>
</gene>
<organism evidence="2">
    <name type="scientific">marine sediment metagenome</name>
    <dbReference type="NCBI Taxonomy" id="412755"/>
    <lineage>
        <taxon>unclassified sequences</taxon>
        <taxon>metagenomes</taxon>
        <taxon>ecological metagenomes</taxon>
    </lineage>
</organism>
<feature type="transmembrane region" description="Helical" evidence="1">
    <location>
        <begin position="5"/>
        <end position="26"/>
    </location>
</feature>